<keyword evidence="3" id="KW-1185">Reference proteome</keyword>
<evidence type="ECO:0000313" key="2">
    <source>
        <dbReference type="EMBL" id="QQL50905.1"/>
    </source>
</evidence>
<evidence type="ECO:0000259" key="1">
    <source>
        <dbReference type="Pfam" id="PF00188"/>
    </source>
</evidence>
<dbReference type="InterPro" id="IPR014044">
    <property type="entry name" value="CAP_dom"/>
</dbReference>
<sequence length="192" mass="21831">MKRKILAGLALFIITISSSFTVANDAVPSDAFKQEFLYRINKVRAVGCDCGNKHMPPVPPLTWNDFLTVSAAGHAQDMNYQNYFSHDSKDGRNIEDRIVMAGYIFKGYRSFAIGENIAYGQRSIAEVTDGWFQSEGHCKNLMNPSFKEIGIARNGLYWVQDFGGRESFTPEEQKMMRDPNVKMTFKRVKIHD</sequence>
<name>A0A6I4I302_9SPHI</name>
<dbReference type="RefSeq" id="WP_157526597.1">
    <property type="nucleotide sequence ID" value="NZ_CP066775.1"/>
</dbReference>
<reference evidence="2 3" key="1">
    <citation type="submission" date="2020-12" db="EMBL/GenBank/DDBJ databases">
        <title>HMF7856_wgs.fasta genome submission.</title>
        <authorList>
            <person name="Kang H."/>
            <person name="Kim H."/>
            <person name="Joh K."/>
        </authorList>
    </citation>
    <scope>NUCLEOTIDE SEQUENCE [LARGE SCALE GENOMIC DNA]</scope>
    <source>
        <strain evidence="2 3">HMF7856</strain>
    </source>
</reference>
<dbReference type="SUPFAM" id="SSF55797">
    <property type="entry name" value="PR-1-like"/>
    <property type="match status" value="1"/>
</dbReference>
<dbReference type="InterPro" id="IPR035940">
    <property type="entry name" value="CAP_sf"/>
</dbReference>
<dbReference type="PANTHER" id="PTHR31157">
    <property type="entry name" value="SCP DOMAIN-CONTAINING PROTEIN"/>
    <property type="match status" value="1"/>
</dbReference>
<accession>A0A6I4I302</accession>
<protein>
    <submittedName>
        <fullName evidence="2">CAP domain-containing protein</fullName>
    </submittedName>
</protein>
<dbReference type="PANTHER" id="PTHR31157:SF1">
    <property type="entry name" value="SCP DOMAIN-CONTAINING PROTEIN"/>
    <property type="match status" value="1"/>
</dbReference>
<dbReference type="EMBL" id="CP066775">
    <property type="protein sequence ID" value="QQL50905.1"/>
    <property type="molecule type" value="Genomic_DNA"/>
</dbReference>
<dbReference type="Pfam" id="PF00188">
    <property type="entry name" value="CAP"/>
    <property type="match status" value="1"/>
</dbReference>
<dbReference type="Gene3D" id="3.40.33.10">
    <property type="entry name" value="CAP"/>
    <property type="match status" value="1"/>
</dbReference>
<gene>
    <name evidence="2" type="ORF">GO620_005460</name>
</gene>
<dbReference type="CDD" id="cd05379">
    <property type="entry name" value="CAP_bacterial"/>
    <property type="match status" value="1"/>
</dbReference>
<dbReference type="AlphaFoldDB" id="A0A6I4I302"/>
<evidence type="ECO:0000313" key="3">
    <source>
        <dbReference type="Proteomes" id="UP000429232"/>
    </source>
</evidence>
<feature type="domain" description="SCP" evidence="1">
    <location>
        <begin position="37"/>
        <end position="154"/>
    </location>
</feature>
<proteinExistence type="predicted"/>
<organism evidence="2 3">
    <name type="scientific">Mucilaginibacter ginkgonis</name>
    <dbReference type="NCBI Taxonomy" id="2682091"/>
    <lineage>
        <taxon>Bacteria</taxon>
        <taxon>Pseudomonadati</taxon>
        <taxon>Bacteroidota</taxon>
        <taxon>Sphingobacteriia</taxon>
        <taxon>Sphingobacteriales</taxon>
        <taxon>Sphingobacteriaceae</taxon>
        <taxon>Mucilaginibacter</taxon>
    </lineage>
</organism>
<dbReference type="Proteomes" id="UP000429232">
    <property type="component" value="Chromosome"/>
</dbReference>
<dbReference type="KEGG" id="mgik:GO620_005460"/>